<gene>
    <name evidence="2" type="ORF">L873DRAFT_1809068</name>
</gene>
<sequence length="58" mass="6363">MHCTALHQKPTTPNTTVPHTYITTPGCKVRKPLAQVPINSTTTISYHNNPTPSFYPTG</sequence>
<proteinExistence type="predicted"/>
<dbReference type="EMBL" id="ML120400">
    <property type="protein sequence ID" value="RPA97950.1"/>
    <property type="molecule type" value="Genomic_DNA"/>
</dbReference>
<keyword evidence="3" id="KW-1185">Reference proteome</keyword>
<dbReference type="AlphaFoldDB" id="A0A3N4JNF3"/>
<accession>A0A3N4JNF3</accession>
<name>A0A3N4JNF3_9PEZI</name>
<feature type="region of interest" description="Disordered" evidence="1">
    <location>
        <begin position="1"/>
        <end position="21"/>
    </location>
</feature>
<dbReference type="Proteomes" id="UP000276215">
    <property type="component" value="Unassembled WGS sequence"/>
</dbReference>
<evidence type="ECO:0000313" key="2">
    <source>
        <dbReference type="EMBL" id="RPA97950.1"/>
    </source>
</evidence>
<feature type="compositionally biased region" description="Polar residues" evidence="1">
    <location>
        <begin position="9"/>
        <end position="21"/>
    </location>
</feature>
<evidence type="ECO:0000313" key="3">
    <source>
        <dbReference type="Proteomes" id="UP000276215"/>
    </source>
</evidence>
<protein>
    <submittedName>
        <fullName evidence="2">Uncharacterized protein</fullName>
    </submittedName>
</protein>
<reference evidence="2 3" key="1">
    <citation type="journal article" date="2018" name="Nat. Ecol. Evol.">
        <title>Pezizomycetes genomes reveal the molecular basis of ectomycorrhizal truffle lifestyle.</title>
        <authorList>
            <person name="Murat C."/>
            <person name="Payen T."/>
            <person name="Noel B."/>
            <person name="Kuo A."/>
            <person name="Morin E."/>
            <person name="Chen J."/>
            <person name="Kohler A."/>
            <person name="Krizsan K."/>
            <person name="Balestrini R."/>
            <person name="Da Silva C."/>
            <person name="Montanini B."/>
            <person name="Hainaut M."/>
            <person name="Levati E."/>
            <person name="Barry K.W."/>
            <person name="Belfiori B."/>
            <person name="Cichocki N."/>
            <person name="Clum A."/>
            <person name="Dockter R.B."/>
            <person name="Fauchery L."/>
            <person name="Guy J."/>
            <person name="Iotti M."/>
            <person name="Le Tacon F."/>
            <person name="Lindquist E.A."/>
            <person name="Lipzen A."/>
            <person name="Malagnac F."/>
            <person name="Mello A."/>
            <person name="Molinier V."/>
            <person name="Miyauchi S."/>
            <person name="Poulain J."/>
            <person name="Riccioni C."/>
            <person name="Rubini A."/>
            <person name="Sitrit Y."/>
            <person name="Splivallo R."/>
            <person name="Traeger S."/>
            <person name="Wang M."/>
            <person name="Zifcakova L."/>
            <person name="Wipf D."/>
            <person name="Zambonelli A."/>
            <person name="Paolocci F."/>
            <person name="Nowrousian M."/>
            <person name="Ottonello S."/>
            <person name="Baldrian P."/>
            <person name="Spatafora J.W."/>
            <person name="Henrissat B."/>
            <person name="Nagy L.G."/>
            <person name="Aury J.M."/>
            <person name="Wincker P."/>
            <person name="Grigoriev I.V."/>
            <person name="Bonfante P."/>
            <person name="Martin F.M."/>
        </authorList>
    </citation>
    <scope>NUCLEOTIDE SEQUENCE [LARGE SCALE GENOMIC DNA]</scope>
    <source>
        <strain evidence="2 3">120613-1</strain>
    </source>
</reference>
<evidence type="ECO:0000256" key="1">
    <source>
        <dbReference type="SAM" id="MobiDB-lite"/>
    </source>
</evidence>
<organism evidence="2 3">
    <name type="scientific">Choiromyces venosus 120613-1</name>
    <dbReference type="NCBI Taxonomy" id="1336337"/>
    <lineage>
        <taxon>Eukaryota</taxon>
        <taxon>Fungi</taxon>
        <taxon>Dikarya</taxon>
        <taxon>Ascomycota</taxon>
        <taxon>Pezizomycotina</taxon>
        <taxon>Pezizomycetes</taxon>
        <taxon>Pezizales</taxon>
        <taxon>Tuberaceae</taxon>
        <taxon>Choiromyces</taxon>
    </lineage>
</organism>